<keyword evidence="4" id="KW-1185">Reference proteome</keyword>
<dbReference type="EMBL" id="BLTE01000009">
    <property type="protein sequence ID" value="GFK94371.1"/>
    <property type="molecule type" value="Genomic_DNA"/>
</dbReference>
<name>A0A6V8LUW4_9BACT</name>
<evidence type="ECO:0000313" key="3">
    <source>
        <dbReference type="EMBL" id="GFK94371.1"/>
    </source>
</evidence>
<dbReference type="Pfam" id="PF13490">
    <property type="entry name" value="zf-HC2"/>
    <property type="match status" value="1"/>
</dbReference>
<proteinExistence type="predicted"/>
<evidence type="ECO:0000313" key="4">
    <source>
        <dbReference type="Proteomes" id="UP000494245"/>
    </source>
</evidence>
<organism evidence="3 4">
    <name type="scientific">Fundidesulfovibrio magnetotacticus</name>
    <dbReference type="NCBI Taxonomy" id="2730080"/>
    <lineage>
        <taxon>Bacteria</taxon>
        <taxon>Pseudomonadati</taxon>
        <taxon>Thermodesulfobacteriota</taxon>
        <taxon>Desulfovibrionia</taxon>
        <taxon>Desulfovibrionales</taxon>
        <taxon>Desulfovibrionaceae</taxon>
        <taxon>Fundidesulfovibrio</taxon>
    </lineage>
</organism>
<gene>
    <name evidence="3" type="ORF">NNJEOMEG_02215</name>
</gene>
<protein>
    <recommendedName>
        <fullName evidence="2">Putative zinc-finger domain-containing protein</fullName>
    </recommendedName>
</protein>
<dbReference type="AlphaFoldDB" id="A0A6V8LUW4"/>
<dbReference type="Gene3D" id="1.10.10.1320">
    <property type="entry name" value="Anti-sigma factor, zinc-finger domain"/>
    <property type="match status" value="1"/>
</dbReference>
<dbReference type="Proteomes" id="UP000494245">
    <property type="component" value="Unassembled WGS sequence"/>
</dbReference>
<evidence type="ECO:0000256" key="1">
    <source>
        <dbReference type="SAM" id="MobiDB-lite"/>
    </source>
</evidence>
<accession>A0A6V8LUW4</accession>
<comment type="caution">
    <text evidence="3">The sequence shown here is derived from an EMBL/GenBank/DDBJ whole genome shotgun (WGS) entry which is preliminary data.</text>
</comment>
<feature type="region of interest" description="Disordered" evidence="1">
    <location>
        <begin position="68"/>
        <end position="88"/>
    </location>
</feature>
<reference evidence="3 4" key="1">
    <citation type="submission" date="2020-04" db="EMBL/GenBank/DDBJ databases">
        <authorList>
            <consortium name="Desulfovibrio sp. FSS-1 genome sequencing consortium"/>
            <person name="Shimoshige H."/>
            <person name="Kobayashi H."/>
            <person name="Maekawa T."/>
        </authorList>
    </citation>
    <scope>NUCLEOTIDE SEQUENCE [LARGE SCALE GENOMIC DNA]</scope>
    <source>
        <strain evidence="3 4">SIID29052-01</strain>
    </source>
</reference>
<dbReference type="RefSeq" id="WP_173084376.1">
    <property type="nucleotide sequence ID" value="NZ_BLTE01000009.1"/>
</dbReference>
<dbReference type="InterPro" id="IPR041916">
    <property type="entry name" value="Anti_sigma_zinc_sf"/>
</dbReference>
<reference evidence="3 4" key="2">
    <citation type="submission" date="2020-05" db="EMBL/GenBank/DDBJ databases">
        <title>Draft genome sequence of Desulfovibrio sp. strainFSS-1.</title>
        <authorList>
            <person name="Shimoshige H."/>
            <person name="Kobayashi H."/>
            <person name="Maekawa T."/>
        </authorList>
    </citation>
    <scope>NUCLEOTIDE SEQUENCE [LARGE SCALE GENOMIC DNA]</scope>
    <source>
        <strain evidence="3 4">SIID29052-01</strain>
    </source>
</reference>
<feature type="domain" description="Putative zinc-finger" evidence="2">
    <location>
        <begin position="10"/>
        <end position="36"/>
    </location>
</feature>
<dbReference type="InterPro" id="IPR027383">
    <property type="entry name" value="Znf_put"/>
</dbReference>
<sequence length="88" mass="9132">MNCPGPGVMAACLDGALTPAEGARLGLHLRACARCRKALEELAFLLALEPLDPGRASLRAAKALIPQAGATPPRFPDGQRLPSPALLH</sequence>
<evidence type="ECO:0000259" key="2">
    <source>
        <dbReference type="Pfam" id="PF13490"/>
    </source>
</evidence>